<proteinExistence type="predicted"/>
<dbReference type="AlphaFoldDB" id="A0AAV2JQQ8"/>
<gene>
    <name evidence="1" type="ORF">KC01_LOCUS10812</name>
</gene>
<reference evidence="1 2" key="1">
    <citation type="submission" date="2024-04" db="EMBL/GenBank/DDBJ databases">
        <authorList>
            <person name="Waldvogel A.-M."/>
            <person name="Schoenle A."/>
        </authorList>
    </citation>
    <scope>NUCLEOTIDE SEQUENCE [LARGE SCALE GENOMIC DNA]</scope>
</reference>
<accession>A0AAV2JQQ8</accession>
<sequence length="164" mass="17948">MDHSVCSVIALLGHNPDPDAIKKRFTVQIRGSAPGTRPPCGCGAGTRCSALFTHSRHESNVYANGLVVISMMVKVSVVRLQNLVGCSRSWSAVPLDDFMVSIRKVSIVTGLDQVKYRDNGLQPGTYLSALPHYMDNLTAYNQWILSHQLCGIFGQMEQLDMLGP</sequence>
<evidence type="ECO:0000313" key="1">
    <source>
        <dbReference type="EMBL" id="CAL1579854.1"/>
    </source>
</evidence>
<evidence type="ECO:0000313" key="2">
    <source>
        <dbReference type="Proteomes" id="UP001497482"/>
    </source>
</evidence>
<protein>
    <submittedName>
        <fullName evidence="1">Uncharacterized protein</fullName>
    </submittedName>
</protein>
<dbReference type="EMBL" id="OZ035836">
    <property type="protein sequence ID" value="CAL1579854.1"/>
    <property type="molecule type" value="Genomic_DNA"/>
</dbReference>
<dbReference type="Proteomes" id="UP001497482">
    <property type="component" value="Chromosome 14"/>
</dbReference>
<name>A0AAV2JQQ8_KNICA</name>
<keyword evidence="2" id="KW-1185">Reference proteome</keyword>
<organism evidence="1 2">
    <name type="scientific">Knipowitschia caucasica</name>
    <name type="common">Caucasian dwarf goby</name>
    <name type="synonym">Pomatoschistus caucasicus</name>
    <dbReference type="NCBI Taxonomy" id="637954"/>
    <lineage>
        <taxon>Eukaryota</taxon>
        <taxon>Metazoa</taxon>
        <taxon>Chordata</taxon>
        <taxon>Craniata</taxon>
        <taxon>Vertebrata</taxon>
        <taxon>Euteleostomi</taxon>
        <taxon>Actinopterygii</taxon>
        <taxon>Neopterygii</taxon>
        <taxon>Teleostei</taxon>
        <taxon>Neoteleostei</taxon>
        <taxon>Acanthomorphata</taxon>
        <taxon>Gobiaria</taxon>
        <taxon>Gobiiformes</taxon>
        <taxon>Gobioidei</taxon>
        <taxon>Gobiidae</taxon>
        <taxon>Gobiinae</taxon>
        <taxon>Knipowitschia</taxon>
    </lineage>
</organism>